<evidence type="ECO:0000256" key="4">
    <source>
        <dbReference type="ARBA" id="ARBA00022679"/>
    </source>
</evidence>
<dbReference type="InterPro" id="IPR001537">
    <property type="entry name" value="SpoU_MeTrfase"/>
</dbReference>
<dbReference type="SMART" id="SM00967">
    <property type="entry name" value="SpoU_sub_bind"/>
    <property type="match status" value="1"/>
</dbReference>
<dbReference type="AlphaFoldDB" id="A0A2P1PR97"/>
<reference evidence="8 9" key="1">
    <citation type="submission" date="2018-03" db="EMBL/GenBank/DDBJ databases">
        <title>Ahniella affigens gen. nov., sp. nov., a gammaproteobacterium isolated from sandy soil near a stream.</title>
        <authorList>
            <person name="Ko Y."/>
            <person name="Kim J.-H."/>
        </authorList>
    </citation>
    <scope>NUCLEOTIDE SEQUENCE [LARGE SCALE GENOMIC DNA]</scope>
    <source>
        <strain evidence="8 9">D13</strain>
    </source>
</reference>
<evidence type="ECO:0000259" key="7">
    <source>
        <dbReference type="SMART" id="SM00967"/>
    </source>
</evidence>
<dbReference type="NCBIfam" id="TIGR00186">
    <property type="entry name" value="rRNA_methyl_3"/>
    <property type="match status" value="1"/>
</dbReference>
<comment type="function">
    <text evidence="6">Specifically methylates the ribose of guanosine 2251 in 23S rRNA.</text>
</comment>
<proteinExistence type="inferred from homology"/>
<keyword evidence="2 6" id="KW-0698">rRNA processing</keyword>
<dbReference type="HAMAP" id="MF_01887">
    <property type="entry name" value="23SrRNA_methyltr_B"/>
    <property type="match status" value="1"/>
</dbReference>
<dbReference type="InterPro" id="IPR024915">
    <property type="entry name" value="23S_rRNA_MeTrfase_RlmB"/>
</dbReference>
<dbReference type="SUPFAM" id="SSF55315">
    <property type="entry name" value="L30e-like"/>
    <property type="match status" value="1"/>
</dbReference>
<evidence type="ECO:0000256" key="3">
    <source>
        <dbReference type="ARBA" id="ARBA00022603"/>
    </source>
</evidence>
<keyword evidence="5 6" id="KW-0949">S-adenosyl-L-methionine</keyword>
<reference evidence="8 9" key="2">
    <citation type="submission" date="2018-03" db="EMBL/GenBank/DDBJ databases">
        <authorList>
            <person name="Keele B.F."/>
        </authorList>
    </citation>
    <scope>NUCLEOTIDE SEQUENCE [LARGE SCALE GENOMIC DNA]</scope>
    <source>
        <strain evidence="8 9">D13</strain>
    </source>
</reference>
<feature type="domain" description="RNA 2-O ribose methyltransferase substrate binding" evidence="7">
    <location>
        <begin position="6"/>
        <end position="82"/>
    </location>
</feature>
<dbReference type="InterPro" id="IPR013123">
    <property type="entry name" value="SpoU_subst-bd"/>
</dbReference>
<accession>A0A2P1PR97</accession>
<protein>
    <recommendedName>
        <fullName evidence="6">23S rRNA (guanosine-2'-O-)-methyltransferase RlmB</fullName>
        <ecNumber evidence="6">2.1.1.185</ecNumber>
    </recommendedName>
    <alternativeName>
        <fullName evidence="6">23S rRNA (guanosine2251 2'-O)-methyltransferase</fullName>
    </alternativeName>
    <alternativeName>
        <fullName evidence="6">23S rRNA Gm2251 2'-O-methyltransferase</fullName>
    </alternativeName>
</protein>
<comment type="catalytic activity">
    <reaction evidence="6">
        <text>guanosine(2251) in 23S rRNA + S-adenosyl-L-methionine = 2'-O-methylguanosine(2251) in 23S rRNA + S-adenosyl-L-homocysteine + H(+)</text>
        <dbReference type="Rhea" id="RHEA:24140"/>
        <dbReference type="Rhea" id="RHEA-COMP:10239"/>
        <dbReference type="Rhea" id="RHEA-COMP:10241"/>
        <dbReference type="ChEBI" id="CHEBI:15378"/>
        <dbReference type="ChEBI" id="CHEBI:57856"/>
        <dbReference type="ChEBI" id="CHEBI:59789"/>
        <dbReference type="ChEBI" id="CHEBI:74269"/>
        <dbReference type="ChEBI" id="CHEBI:74445"/>
        <dbReference type="EC" id="2.1.1.185"/>
    </reaction>
</comment>
<feature type="binding site" evidence="6">
    <location>
        <position position="228"/>
    </location>
    <ligand>
        <name>S-adenosyl-L-methionine</name>
        <dbReference type="ChEBI" id="CHEBI:59789"/>
    </ligand>
</feature>
<dbReference type="SUPFAM" id="SSF75217">
    <property type="entry name" value="alpha/beta knot"/>
    <property type="match status" value="1"/>
</dbReference>
<comment type="similarity">
    <text evidence="6">Belongs to the class IV-like SAM-binding methyltransferase superfamily. RNA methyltransferase TrmH family. RlmB subfamily.</text>
</comment>
<dbReference type="Gene3D" id="3.30.1330.30">
    <property type="match status" value="1"/>
</dbReference>
<sequence length="248" mass="26744">MSQNDVLLGIHAVMSALEHDAANLREILIADGNRNARVTELESLAKDRGVRLHKRSMEQLDKLARGERHQGVVGFYEPPPSLAEADLPKLIEQAGSSALFLILDEITDPHNFGACLRSALAAGVHAVIVAKDRAAPTNATVRRASAGAADRVPIVRVTNLVRALDALRDAGVWLTGLEGEADTTLFDQDFKGPVGLVMGAEGEGMRRLTRERCDYLVQIPMPGPMESLNVSVATGIALFEVVRQRRGA</sequence>
<dbReference type="InterPro" id="IPR029026">
    <property type="entry name" value="tRNA_m1G_MTases_N"/>
</dbReference>
<organism evidence="8 9">
    <name type="scientific">Ahniella affigens</name>
    <dbReference type="NCBI Taxonomy" id="2021234"/>
    <lineage>
        <taxon>Bacteria</taxon>
        <taxon>Pseudomonadati</taxon>
        <taxon>Pseudomonadota</taxon>
        <taxon>Gammaproteobacteria</taxon>
        <taxon>Lysobacterales</taxon>
        <taxon>Rhodanobacteraceae</taxon>
        <taxon>Ahniella</taxon>
    </lineage>
</organism>
<evidence type="ECO:0000256" key="1">
    <source>
        <dbReference type="ARBA" id="ARBA00022490"/>
    </source>
</evidence>
<dbReference type="RefSeq" id="WP_106891294.1">
    <property type="nucleotide sequence ID" value="NZ_CP027860.1"/>
</dbReference>
<dbReference type="FunFam" id="3.40.1280.10:FF:000008">
    <property type="entry name" value="Group 3 RNA methyltransferase TrmH"/>
    <property type="match status" value="1"/>
</dbReference>
<evidence type="ECO:0000313" key="8">
    <source>
        <dbReference type="EMBL" id="AVP97370.1"/>
    </source>
</evidence>
<dbReference type="EC" id="2.1.1.185" evidence="6"/>
<dbReference type="GO" id="GO:0005829">
    <property type="term" value="C:cytosol"/>
    <property type="evidence" value="ECO:0007669"/>
    <property type="project" value="TreeGrafter"/>
</dbReference>
<feature type="binding site" evidence="6">
    <location>
        <position position="219"/>
    </location>
    <ligand>
        <name>S-adenosyl-L-methionine</name>
        <dbReference type="ChEBI" id="CHEBI:59789"/>
    </ligand>
</feature>
<keyword evidence="1 6" id="KW-0963">Cytoplasm</keyword>
<dbReference type="KEGG" id="xba:C7S18_09260"/>
<name>A0A2P1PR97_9GAMM</name>
<dbReference type="Gene3D" id="3.40.1280.10">
    <property type="match status" value="1"/>
</dbReference>
<dbReference type="Pfam" id="PF00588">
    <property type="entry name" value="SpoU_methylase"/>
    <property type="match status" value="1"/>
</dbReference>
<dbReference type="PANTHER" id="PTHR46429:SF1">
    <property type="entry name" value="23S RRNA (GUANOSINE-2'-O-)-METHYLTRANSFERASE RLMB"/>
    <property type="match status" value="1"/>
</dbReference>
<evidence type="ECO:0000313" key="9">
    <source>
        <dbReference type="Proteomes" id="UP000241074"/>
    </source>
</evidence>
<dbReference type="OrthoDB" id="9785673at2"/>
<keyword evidence="4 6" id="KW-0808">Transferase</keyword>
<gene>
    <name evidence="6" type="primary">rlmB</name>
    <name evidence="8" type="ORF">C7S18_09260</name>
</gene>
<dbReference type="Proteomes" id="UP000241074">
    <property type="component" value="Chromosome"/>
</dbReference>
<dbReference type="Pfam" id="PF08032">
    <property type="entry name" value="SpoU_sub_bind"/>
    <property type="match status" value="1"/>
</dbReference>
<evidence type="ECO:0000256" key="5">
    <source>
        <dbReference type="ARBA" id="ARBA00022691"/>
    </source>
</evidence>
<dbReference type="GO" id="GO:0003723">
    <property type="term" value="F:RNA binding"/>
    <property type="evidence" value="ECO:0007669"/>
    <property type="project" value="InterPro"/>
</dbReference>
<dbReference type="InterPro" id="IPR029028">
    <property type="entry name" value="Alpha/beta_knot_MTases"/>
</dbReference>
<dbReference type="CDD" id="cd18103">
    <property type="entry name" value="SpoU-like_RlmB"/>
    <property type="match status" value="1"/>
</dbReference>
<dbReference type="PANTHER" id="PTHR46429">
    <property type="entry name" value="23S RRNA (GUANOSINE-2'-O-)-METHYLTRANSFERASE RLMB"/>
    <property type="match status" value="1"/>
</dbReference>
<comment type="subcellular location">
    <subcellularLocation>
        <location evidence="6">Cytoplasm</location>
    </subcellularLocation>
</comment>
<evidence type="ECO:0000256" key="6">
    <source>
        <dbReference type="HAMAP-Rule" id="MF_01887"/>
    </source>
</evidence>
<dbReference type="GO" id="GO:0070039">
    <property type="term" value="F:rRNA (guanosine-2'-O-)-methyltransferase activity"/>
    <property type="evidence" value="ECO:0007669"/>
    <property type="project" value="UniProtKB-UniRule"/>
</dbReference>
<keyword evidence="3 6" id="KW-0489">Methyltransferase</keyword>
<dbReference type="InterPro" id="IPR029064">
    <property type="entry name" value="Ribosomal_eL30-like_sf"/>
</dbReference>
<feature type="binding site" evidence="6">
    <location>
        <position position="199"/>
    </location>
    <ligand>
        <name>S-adenosyl-L-methionine</name>
        <dbReference type="ChEBI" id="CHEBI:59789"/>
    </ligand>
</feature>
<dbReference type="InterPro" id="IPR004441">
    <property type="entry name" value="rRNA_MeTrfase_TrmH"/>
</dbReference>
<dbReference type="EMBL" id="CP027860">
    <property type="protein sequence ID" value="AVP97370.1"/>
    <property type="molecule type" value="Genomic_DNA"/>
</dbReference>
<keyword evidence="9" id="KW-1185">Reference proteome</keyword>
<evidence type="ECO:0000256" key="2">
    <source>
        <dbReference type="ARBA" id="ARBA00022552"/>
    </source>
</evidence>